<dbReference type="NCBIfam" id="TIGR01549">
    <property type="entry name" value="HAD-SF-IA-v1"/>
    <property type="match status" value="1"/>
</dbReference>
<dbReference type="RefSeq" id="WP_187524728.1">
    <property type="nucleotide sequence ID" value="NZ_JACRTA010000001.1"/>
</dbReference>
<gene>
    <name evidence="1" type="ORF">H8692_00360</name>
</gene>
<dbReference type="InterPro" id="IPR050155">
    <property type="entry name" value="HAD-like_hydrolase_sf"/>
</dbReference>
<dbReference type="Pfam" id="PF13419">
    <property type="entry name" value="HAD_2"/>
    <property type="match status" value="1"/>
</dbReference>
<accession>A0A926E7L6</accession>
<dbReference type="GO" id="GO:0006281">
    <property type="term" value="P:DNA repair"/>
    <property type="evidence" value="ECO:0007669"/>
    <property type="project" value="TreeGrafter"/>
</dbReference>
<dbReference type="SFLD" id="SFLDS00003">
    <property type="entry name" value="Haloacid_Dehalogenase"/>
    <property type="match status" value="1"/>
</dbReference>
<sequence length="219" mass="24942">MRYSLVIFDLDGTILDTLEDLTDSTNYALSQNHLPVRTSNEVKQFVGNGIYNLIERAVPQGSEDNVTERVFRDFNEYYKDHCFDKTKPYEGMLQCIDTLKNAGIRIAVVSNKADYAVQELCRKFFFGLSDISVGEREGVRRKPCPDSVEYVMDVLGIDKKESVYIGDSEVDIQTAKNADIDEIAVSWGFREKDFLKSHGAEIIAQTPDELCKILMRESR</sequence>
<dbReference type="GO" id="GO:0005829">
    <property type="term" value="C:cytosol"/>
    <property type="evidence" value="ECO:0007669"/>
    <property type="project" value="TreeGrafter"/>
</dbReference>
<keyword evidence="2" id="KW-1185">Reference proteome</keyword>
<protein>
    <submittedName>
        <fullName evidence="1">HAD-IA family hydrolase</fullName>
    </submittedName>
</protein>
<keyword evidence="1" id="KW-0378">Hydrolase</keyword>
<evidence type="ECO:0000313" key="1">
    <source>
        <dbReference type="EMBL" id="MBC8567214.1"/>
    </source>
</evidence>
<dbReference type="AlphaFoldDB" id="A0A926E7L6"/>
<evidence type="ECO:0000313" key="2">
    <source>
        <dbReference type="Proteomes" id="UP000610862"/>
    </source>
</evidence>
<dbReference type="InterPro" id="IPR036412">
    <property type="entry name" value="HAD-like_sf"/>
</dbReference>
<dbReference type="InterPro" id="IPR023214">
    <property type="entry name" value="HAD_sf"/>
</dbReference>
<comment type="caution">
    <text evidence="1">The sequence shown here is derived from an EMBL/GenBank/DDBJ whole genome shotgun (WGS) entry which is preliminary data.</text>
</comment>
<dbReference type="SFLD" id="SFLDG01135">
    <property type="entry name" value="C1.5.6:_HAD__Beta-PGM__Phospha"/>
    <property type="match status" value="1"/>
</dbReference>
<reference evidence="1" key="1">
    <citation type="submission" date="2020-08" db="EMBL/GenBank/DDBJ databases">
        <title>Genome public.</title>
        <authorList>
            <person name="Liu C."/>
            <person name="Sun Q."/>
        </authorList>
    </citation>
    <scope>NUCLEOTIDE SEQUENCE</scope>
    <source>
        <strain evidence="1">NSJ-24</strain>
    </source>
</reference>
<dbReference type="SUPFAM" id="SSF56784">
    <property type="entry name" value="HAD-like"/>
    <property type="match status" value="1"/>
</dbReference>
<name>A0A926E7L6_9FIRM</name>
<dbReference type="InterPro" id="IPR006439">
    <property type="entry name" value="HAD-SF_hydro_IA"/>
</dbReference>
<dbReference type="PANTHER" id="PTHR43434:SF1">
    <property type="entry name" value="PHOSPHOGLYCOLATE PHOSPHATASE"/>
    <property type="match status" value="1"/>
</dbReference>
<proteinExistence type="predicted"/>
<dbReference type="PRINTS" id="PR00413">
    <property type="entry name" value="HADHALOGNASE"/>
</dbReference>
<dbReference type="Gene3D" id="1.10.150.240">
    <property type="entry name" value="Putative phosphatase, domain 2"/>
    <property type="match status" value="1"/>
</dbReference>
<dbReference type="Proteomes" id="UP000610862">
    <property type="component" value="Unassembled WGS sequence"/>
</dbReference>
<dbReference type="InterPro" id="IPR041492">
    <property type="entry name" value="HAD_2"/>
</dbReference>
<dbReference type="InterPro" id="IPR023198">
    <property type="entry name" value="PGP-like_dom2"/>
</dbReference>
<dbReference type="GO" id="GO:0008967">
    <property type="term" value="F:phosphoglycolate phosphatase activity"/>
    <property type="evidence" value="ECO:0007669"/>
    <property type="project" value="TreeGrafter"/>
</dbReference>
<dbReference type="SFLD" id="SFLDG01129">
    <property type="entry name" value="C1.5:_HAD__Beta-PGM__Phosphata"/>
    <property type="match status" value="1"/>
</dbReference>
<organism evidence="1 2">
    <name type="scientific">Lentihominibacter hominis</name>
    <dbReference type="NCBI Taxonomy" id="2763645"/>
    <lineage>
        <taxon>Bacteria</taxon>
        <taxon>Bacillati</taxon>
        <taxon>Bacillota</taxon>
        <taxon>Clostridia</taxon>
        <taxon>Peptostreptococcales</taxon>
        <taxon>Anaerovoracaceae</taxon>
        <taxon>Lentihominibacter</taxon>
    </lineage>
</organism>
<dbReference type="PANTHER" id="PTHR43434">
    <property type="entry name" value="PHOSPHOGLYCOLATE PHOSPHATASE"/>
    <property type="match status" value="1"/>
</dbReference>
<dbReference type="Gene3D" id="3.40.50.1000">
    <property type="entry name" value="HAD superfamily/HAD-like"/>
    <property type="match status" value="1"/>
</dbReference>
<dbReference type="EMBL" id="JACRTA010000001">
    <property type="protein sequence ID" value="MBC8567214.1"/>
    <property type="molecule type" value="Genomic_DNA"/>
</dbReference>